<accession>A0A512ILQ1</accession>
<feature type="transmembrane region" description="Helical" evidence="8">
    <location>
        <begin position="339"/>
        <end position="358"/>
    </location>
</feature>
<reference evidence="10 11" key="1">
    <citation type="submission" date="2019-07" db="EMBL/GenBank/DDBJ databases">
        <title>Whole genome shotgun sequence of Methylobacterium haplocladii NBRC 107714.</title>
        <authorList>
            <person name="Hosoyama A."/>
            <person name="Uohara A."/>
            <person name="Ohji S."/>
            <person name="Ichikawa N."/>
        </authorList>
    </citation>
    <scope>NUCLEOTIDE SEQUENCE [LARGE SCALE GENOMIC DNA]</scope>
    <source>
        <strain evidence="10 11">NBRC 107714</strain>
    </source>
</reference>
<dbReference type="GO" id="GO:0022857">
    <property type="term" value="F:transmembrane transporter activity"/>
    <property type="evidence" value="ECO:0007669"/>
    <property type="project" value="InterPro"/>
</dbReference>
<feature type="transmembrane region" description="Helical" evidence="8">
    <location>
        <begin position="406"/>
        <end position="425"/>
    </location>
</feature>
<dbReference type="InterPro" id="IPR011701">
    <property type="entry name" value="MFS"/>
</dbReference>
<feature type="transmembrane region" description="Helical" evidence="8">
    <location>
        <begin position="207"/>
        <end position="225"/>
    </location>
</feature>
<evidence type="ECO:0000256" key="2">
    <source>
        <dbReference type="ARBA" id="ARBA00008537"/>
    </source>
</evidence>
<dbReference type="OrthoDB" id="2414439at2"/>
<feature type="transmembrane region" description="Helical" evidence="8">
    <location>
        <begin position="275"/>
        <end position="297"/>
    </location>
</feature>
<dbReference type="PANTHER" id="PTHR42718">
    <property type="entry name" value="MAJOR FACILITATOR SUPERFAMILY MULTIDRUG TRANSPORTER MFSC"/>
    <property type="match status" value="1"/>
</dbReference>
<dbReference type="PROSITE" id="PS50850">
    <property type="entry name" value="MFS"/>
    <property type="match status" value="1"/>
</dbReference>
<evidence type="ECO:0000259" key="9">
    <source>
        <dbReference type="PROSITE" id="PS50850"/>
    </source>
</evidence>
<dbReference type="InterPro" id="IPR020846">
    <property type="entry name" value="MFS_dom"/>
</dbReference>
<sequence length="459" mass="45979">MTDTAILVTPEADPALPMVIAATGFAFLLVQLDVSIVNVALAAMGSGLGTDVDGLQWIVDAYTLAFAALLLFAGTLGDRIGARKVFLSGFALFIGSSAACGLATGLVALVMARVAQGAGAALMVPSSLALLNNACAGDAAVRSRAVGLWTATGSAGLAAGPVLGGFLVDAFGWRSVFLVNVPVGVLGIALTLRFVREAARRPGSFDAAGQVLGIVALVAIVGAAIEAGSRGWLSPIPLTAVVTAFVAASAFLWVEARSRDPMLPLAFFRNPAFSAATLVGLCVNLTLYGILFVLSLYLQHERGYSPAEAGRAFLPFTVVLALANVVAGRIAGRVTARPLMLAGLCIGAAAYAALSATGEAHDALALHGGLIGLAIGIGITVPTMTSTLLAGVPAERGGVASGVLNTVRQAGGALGVALFGTLLASDARMGLHAAALVSAGLLALAAIVVAFAVGRRSAE</sequence>
<name>A0A512ILQ1_9HYPH</name>
<organism evidence="10 11">
    <name type="scientific">Methylobacterium haplocladii</name>
    <dbReference type="NCBI Taxonomy" id="1176176"/>
    <lineage>
        <taxon>Bacteria</taxon>
        <taxon>Pseudomonadati</taxon>
        <taxon>Pseudomonadota</taxon>
        <taxon>Alphaproteobacteria</taxon>
        <taxon>Hyphomicrobiales</taxon>
        <taxon>Methylobacteriaceae</taxon>
        <taxon>Methylobacterium</taxon>
    </lineage>
</organism>
<dbReference type="SUPFAM" id="SSF103473">
    <property type="entry name" value="MFS general substrate transporter"/>
    <property type="match status" value="1"/>
</dbReference>
<comment type="similarity">
    <text evidence="2">Belongs to the major facilitator superfamily. EmrB family.</text>
</comment>
<feature type="transmembrane region" description="Helical" evidence="8">
    <location>
        <begin position="431"/>
        <end position="453"/>
    </location>
</feature>
<dbReference type="CDD" id="cd17321">
    <property type="entry name" value="MFS_MMR_MDR_like"/>
    <property type="match status" value="1"/>
</dbReference>
<dbReference type="InterPro" id="IPR036259">
    <property type="entry name" value="MFS_trans_sf"/>
</dbReference>
<feature type="transmembrane region" description="Helical" evidence="8">
    <location>
        <begin position="370"/>
        <end position="394"/>
    </location>
</feature>
<evidence type="ECO:0000313" key="11">
    <source>
        <dbReference type="Proteomes" id="UP000321258"/>
    </source>
</evidence>
<comment type="caution">
    <text evidence="10">The sequence shown here is derived from an EMBL/GenBank/DDBJ whole genome shotgun (WGS) entry which is preliminary data.</text>
</comment>
<protein>
    <submittedName>
        <fullName evidence="10">MFS transporter</fullName>
    </submittedName>
</protein>
<feature type="transmembrane region" description="Helical" evidence="8">
    <location>
        <begin position="309"/>
        <end position="327"/>
    </location>
</feature>
<dbReference type="Gene3D" id="1.20.1250.20">
    <property type="entry name" value="MFS general substrate transporter like domains"/>
    <property type="match status" value="1"/>
</dbReference>
<feature type="domain" description="Major facilitator superfamily (MFS) profile" evidence="9">
    <location>
        <begin position="19"/>
        <end position="457"/>
    </location>
</feature>
<feature type="transmembrane region" description="Helical" evidence="8">
    <location>
        <begin position="114"/>
        <end position="134"/>
    </location>
</feature>
<dbReference type="InterPro" id="IPR004638">
    <property type="entry name" value="EmrB-like"/>
</dbReference>
<keyword evidence="7 8" id="KW-0472">Membrane</keyword>
<evidence type="ECO:0000256" key="6">
    <source>
        <dbReference type="ARBA" id="ARBA00022989"/>
    </source>
</evidence>
<feature type="transmembrane region" description="Helical" evidence="8">
    <location>
        <begin position="173"/>
        <end position="195"/>
    </location>
</feature>
<dbReference type="NCBIfam" id="TIGR00711">
    <property type="entry name" value="efflux_EmrB"/>
    <property type="match status" value="1"/>
</dbReference>
<keyword evidence="6 8" id="KW-1133">Transmembrane helix</keyword>
<dbReference type="Pfam" id="PF07690">
    <property type="entry name" value="MFS_1"/>
    <property type="match status" value="1"/>
</dbReference>
<dbReference type="PANTHER" id="PTHR42718:SF9">
    <property type="entry name" value="MAJOR FACILITATOR SUPERFAMILY MULTIDRUG TRANSPORTER MFSC"/>
    <property type="match status" value="1"/>
</dbReference>
<feature type="transmembrane region" description="Helical" evidence="8">
    <location>
        <begin position="146"/>
        <end position="167"/>
    </location>
</feature>
<comment type="subcellular location">
    <subcellularLocation>
        <location evidence="1">Cell membrane</location>
        <topology evidence="1">Multi-pass membrane protein</topology>
    </subcellularLocation>
</comment>
<evidence type="ECO:0000256" key="7">
    <source>
        <dbReference type="ARBA" id="ARBA00023136"/>
    </source>
</evidence>
<dbReference type="EMBL" id="BJZT01000008">
    <property type="protein sequence ID" value="GEO98656.1"/>
    <property type="molecule type" value="Genomic_DNA"/>
</dbReference>
<feature type="transmembrane region" description="Helical" evidence="8">
    <location>
        <begin position="19"/>
        <end position="43"/>
    </location>
</feature>
<evidence type="ECO:0000313" key="10">
    <source>
        <dbReference type="EMBL" id="GEO98656.1"/>
    </source>
</evidence>
<dbReference type="Proteomes" id="UP000321258">
    <property type="component" value="Unassembled WGS sequence"/>
</dbReference>
<gene>
    <name evidence="10" type="ORF">MHA02_10440</name>
</gene>
<dbReference type="AlphaFoldDB" id="A0A512ILQ1"/>
<feature type="transmembrane region" description="Helical" evidence="8">
    <location>
        <begin position="55"/>
        <end position="73"/>
    </location>
</feature>
<proteinExistence type="inferred from homology"/>
<keyword evidence="4" id="KW-1003">Cell membrane</keyword>
<keyword evidence="5 8" id="KW-0812">Transmembrane</keyword>
<keyword evidence="3" id="KW-0813">Transport</keyword>
<feature type="transmembrane region" description="Helical" evidence="8">
    <location>
        <begin position="231"/>
        <end position="254"/>
    </location>
</feature>
<evidence type="ECO:0000256" key="5">
    <source>
        <dbReference type="ARBA" id="ARBA00022692"/>
    </source>
</evidence>
<keyword evidence="11" id="KW-1185">Reference proteome</keyword>
<evidence type="ECO:0000256" key="3">
    <source>
        <dbReference type="ARBA" id="ARBA00022448"/>
    </source>
</evidence>
<evidence type="ECO:0000256" key="1">
    <source>
        <dbReference type="ARBA" id="ARBA00004651"/>
    </source>
</evidence>
<dbReference type="GO" id="GO:0005886">
    <property type="term" value="C:plasma membrane"/>
    <property type="evidence" value="ECO:0007669"/>
    <property type="project" value="UniProtKB-SubCell"/>
</dbReference>
<feature type="transmembrane region" description="Helical" evidence="8">
    <location>
        <begin position="85"/>
        <end position="108"/>
    </location>
</feature>
<dbReference type="RefSeq" id="WP_147077256.1">
    <property type="nucleotide sequence ID" value="NZ_BJZT01000008.1"/>
</dbReference>
<dbReference type="Gene3D" id="1.20.1720.10">
    <property type="entry name" value="Multidrug resistance protein D"/>
    <property type="match status" value="1"/>
</dbReference>
<evidence type="ECO:0000256" key="4">
    <source>
        <dbReference type="ARBA" id="ARBA00022475"/>
    </source>
</evidence>
<evidence type="ECO:0000256" key="8">
    <source>
        <dbReference type="SAM" id="Phobius"/>
    </source>
</evidence>